<gene>
    <name evidence="1" type="ORF">Slati_2176000</name>
</gene>
<comment type="caution">
    <text evidence="1">The sequence shown here is derived from an EMBL/GenBank/DDBJ whole genome shotgun (WGS) entry which is preliminary data.</text>
</comment>
<reference evidence="1" key="1">
    <citation type="submission" date="2020-06" db="EMBL/GenBank/DDBJ databases">
        <authorList>
            <person name="Li T."/>
            <person name="Hu X."/>
            <person name="Zhang T."/>
            <person name="Song X."/>
            <person name="Zhang H."/>
            <person name="Dai N."/>
            <person name="Sheng W."/>
            <person name="Hou X."/>
            <person name="Wei L."/>
        </authorList>
    </citation>
    <scope>NUCLEOTIDE SEQUENCE</scope>
    <source>
        <strain evidence="1">KEN1</strain>
        <tissue evidence="1">Leaf</tissue>
    </source>
</reference>
<reference evidence="1" key="2">
    <citation type="journal article" date="2024" name="Plant">
        <title>Genomic evolution and insights into agronomic trait innovations of Sesamum species.</title>
        <authorList>
            <person name="Miao H."/>
            <person name="Wang L."/>
            <person name="Qu L."/>
            <person name="Liu H."/>
            <person name="Sun Y."/>
            <person name="Le M."/>
            <person name="Wang Q."/>
            <person name="Wei S."/>
            <person name="Zheng Y."/>
            <person name="Lin W."/>
            <person name="Duan Y."/>
            <person name="Cao H."/>
            <person name="Xiong S."/>
            <person name="Wang X."/>
            <person name="Wei L."/>
            <person name="Li C."/>
            <person name="Ma Q."/>
            <person name="Ju M."/>
            <person name="Zhao R."/>
            <person name="Li G."/>
            <person name="Mu C."/>
            <person name="Tian Q."/>
            <person name="Mei H."/>
            <person name="Zhang T."/>
            <person name="Gao T."/>
            <person name="Zhang H."/>
        </authorList>
    </citation>
    <scope>NUCLEOTIDE SEQUENCE</scope>
    <source>
        <strain evidence="1">KEN1</strain>
    </source>
</reference>
<protein>
    <submittedName>
        <fullName evidence="1">Uncharacterized protein</fullName>
    </submittedName>
</protein>
<dbReference type="AlphaFoldDB" id="A0AAW2WSP9"/>
<name>A0AAW2WSP9_9LAMI</name>
<accession>A0AAW2WSP9</accession>
<dbReference type="EMBL" id="JACGWN010000007">
    <property type="protein sequence ID" value="KAL0444533.1"/>
    <property type="molecule type" value="Genomic_DNA"/>
</dbReference>
<organism evidence="1">
    <name type="scientific">Sesamum latifolium</name>
    <dbReference type="NCBI Taxonomy" id="2727402"/>
    <lineage>
        <taxon>Eukaryota</taxon>
        <taxon>Viridiplantae</taxon>
        <taxon>Streptophyta</taxon>
        <taxon>Embryophyta</taxon>
        <taxon>Tracheophyta</taxon>
        <taxon>Spermatophyta</taxon>
        <taxon>Magnoliopsida</taxon>
        <taxon>eudicotyledons</taxon>
        <taxon>Gunneridae</taxon>
        <taxon>Pentapetalae</taxon>
        <taxon>asterids</taxon>
        <taxon>lamiids</taxon>
        <taxon>Lamiales</taxon>
        <taxon>Pedaliaceae</taxon>
        <taxon>Sesamum</taxon>
    </lineage>
</organism>
<proteinExistence type="predicted"/>
<evidence type="ECO:0000313" key="1">
    <source>
        <dbReference type="EMBL" id="KAL0444533.1"/>
    </source>
</evidence>
<sequence length="123" mass="13789">MPRESHFDPPTSGRTGWCPRGSPAVHSVRRIDNEPNLGFLMWAMRSLVVGLGLAPLRISLGWAGENLWTSLSEGLGCYRKWAGLEFSGLYTSLSPPPHSKEESLRFFLRVGLCTLRRRGTSFR</sequence>